<dbReference type="Proteomes" id="UP000610960">
    <property type="component" value="Unassembled WGS sequence"/>
</dbReference>
<evidence type="ECO:0000256" key="3">
    <source>
        <dbReference type="ARBA" id="ARBA00022490"/>
    </source>
</evidence>
<dbReference type="EMBL" id="BMNL01000004">
    <property type="protein sequence ID" value="GGP22099.1"/>
    <property type="molecule type" value="Genomic_DNA"/>
</dbReference>
<dbReference type="InterPro" id="IPR043163">
    <property type="entry name" value="DsrC-like_N"/>
</dbReference>
<dbReference type="AlphaFoldDB" id="A0A830GWB5"/>
<dbReference type="PANTHER" id="PTHR37010">
    <property type="entry name" value="SULFURTRANSFERASE TUSE"/>
    <property type="match status" value="1"/>
</dbReference>
<reference evidence="4" key="2">
    <citation type="submission" date="2020-09" db="EMBL/GenBank/DDBJ databases">
        <authorList>
            <person name="Sun Q."/>
            <person name="Ohkuma M."/>
        </authorList>
    </citation>
    <scope>NUCLEOTIDE SEQUENCE</scope>
    <source>
        <strain evidence="4">JCM 10088</strain>
    </source>
</reference>
<dbReference type="Gene3D" id="3.30.1420.10">
    <property type="match status" value="1"/>
</dbReference>
<evidence type="ECO:0000313" key="5">
    <source>
        <dbReference type="Proteomes" id="UP000610960"/>
    </source>
</evidence>
<dbReference type="InterPro" id="IPR042072">
    <property type="entry name" value="DsrC-like_C"/>
</dbReference>
<dbReference type="GO" id="GO:0002143">
    <property type="term" value="P:tRNA wobble position uridine thiolation"/>
    <property type="evidence" value="ECO:0007669"/>
    <property type="project" value="TreeGrafter"/>
</dbReference>
<dbReference type="InterPro" id="IPR007453">
    <property type="entry name" value="DsrC/TusE"/>
</dbReference>
<dbReference type="InterPro" id="IPR025526">
    <property type="entry name" value="DsrC-like_dom_sf"/>
</dbReference>
<gene>
    <name evidence="4" type="ORF">GCM10007981_16800</name>
</gene>
<protein>
    <submittedName>
        <fullName evidence="4">Siroheme-sulfite reductase subunit gamma</fullName>
    </submittedName>
</protein>
<sequence>MSKTIDINGRKIELDSDGYLKDPWTWSEDVARILGAEECRDPETGKPAMTEEHWKVVKYLREYWEKYGTCPPIRMLVKGTGISLQRIYQLFPNGPAKGACRVAGAPKPTGCV</sequence>
<dbReference type="NCBIfam" id="TIGR03342">
    <property type="entry name" value="dsrC_tusE_dsvC"/>
    <property type="match status" value="1"/>
</dbReference>
<evidence type="ECO:0000256" key="2">
    <source>
        <dbReference type="ARBA" id="ARBA00005718"/>
    </source>
</evidence>
<dbReference type="GO" id="GO:0097163">
    <property type="term" value="F:sulfur carrier activity"/>
    <property type="evidence" value="ECO:0007669"/>
    <property type="project" value="TreeGrafter"/>
</dbReference>
<dbReference type="Gene3D" id="1.10.10.370">
    <property type="entry name" value="DsrC-like protein, C-terminal domain"/>
    <property type="match status" value="1"/>
</dbReference>
<keyword evidence="3" id="KW-0963">Cytoplasm</keyword>
<proteinExistence type="inferred from homology"/>
<keyword evidence="5" id="KW-1185">Reference proteome</keyword>
<dbReference type="RefSeq" id="WP_188596963.1">
    <property type="nucleotide sequence ID" value="NZ_BMNL01000004.1"/>
</dbReference>
<evidence type="ECO:0000256" key="1">
    <source>
        <dbReference type="ARBA" id="ARBA00004496"/>
    </source>
</evidence>
<dbReference type="PIRSF" id="PIRSF006223">
    <property type="entry name" value="DsrC_TusE"/>
    <property type="match status" value="1"/>
</dbReference>
<name>A0A830GWB5_9CREN</name>
<dbReference type="SUPFAM" id="SSF69721">
    <property type="entry name" value="DsrC, the gamma subunit of dissimilatory sulfite reductase"/>
    <property type="match status" value="1"/>
</dbReference>
<comment type="caution">
    <text evidence="4">The sequence shown here is derived from an EMBL/GenBank/DDBJ whole genome shotgun (WGS) entry which is preliminary data.</text>
</comment>
<reference evidence="4" key="1">
    <citation type="journal article" date="2014" name="Int. J. Syst. Evol. Microbiol.">
        <title>Complete genome sequence of Corynebacterium casei LMG S-19264T (=DSM 44701T), isolated from a smear-ripened cheese.</title>
        <authorList>
            <consortium name="US DOE Joint Genome Institute (JGI-PGF)"/>
            <person name="Walter F."/>
            <person name="Albersmeier A."/>
            <person name="Kalinowski J."/>
            <person name="Ruckert C."/>
        </authorList>
    </citation>
    <scope>NUCLEOTIDE SEQUENCE</scope>
    <source>
        <strain evidence="4">JCM 10088</strain>
    </source>
</reference>
<evidence type="ECO:0000313" key="4">
    <source>
        <dbReference type="EMBL" id="GGP22099.1"/>
    </source>
</evidence>
<dbReference type="GO" id="GO:0005737">
    <property type="term" value="C:cytoplasm"/>
    <property type="evidence" value="ECO:0007669"/>
    <property type="project" value="UniProtKB-SubCell"/>
</dbReference>
<dbReference type="PANTHER" id="PTHR37010:SF1">
    <property type="entry name" value="SULFURTRANSFERASE TUSE"/>
    <property type="match status" value="1"/>
</dbReference>
<dbReference type="Pfam" id="PF04358">
    <property type="entry name" value="DsrC"/>
    <property type="match status" value="1"/>
</dbReference>
<dbReference type="OrthoDB" id="23307at2157"/>
<comment type="subcellular location">
    <subcellularLocation>
        <location evidence="1">Cytoplasm</location>
    </subcellularLocation>
</comment>
<comment type="similarity">
    <text evidence="2">Belongs to the DsrC/TusE family.</text>
</comment>
<accession>A0A830GWB5</accession>
<organism evidence="4 5">
    <name type="scientific">Thermocladium modestius</name>
    <dbReference type="NCBI Taxonomy" id="62609"/>
    <lineage>
        <taxon>Archaea</taxon>
        <taxon>Thermoproteota</taxon>
        <taxon>Thermoprotei</taxon>
        <taxon>Thermoproteales</taxon>
        <taxon>Thermoproteaceae</taxon>
        <taxon>Thermocladium</taxon>
    </lineage>
</organism>